<keyword evidence="2 10" id="KW-0004">4Fe-4S</keyword>
<dbReference type="EMBL" id="PFEE01000047">
    <property type="protein sequence ID" value="PJE63666.1"/>
    <property type="molecule type" value="Genomic_DNA"/>
</dbReference>
<dbReference type="InterPro" id="IPR004036">
    <property type="entry name" value="Endonuclease-III-like_CS2"/>
</dbReference>
<keyword evidence="5 10" id="KW-0378">Hydrolase</keyword>
<name>A0A2M8KUR7_9BACT</name>
<keyword evidence="6 10" id="KW-0408">Iron</keyword>
<dbReference type="FunFam" id="1.10.340.30:FF:000001">
    <property type="entry name" value="Endonuclease III"/>
    <property type="match status" value="1"/>
</dbReference>
<dbReference type="Gene3D" id="1.10.340.30">
    <property type="entry name" value="Hypothetical protein, domain 2"/>
    <property type="match status" value="1"/>
</dbReference>
<comment type="similarity">
    <text evidence="1 10">Belongs to the Nth/MutY family.</text>
</comment>
<dbReference type="GO" id="GO:0006285">
    <property type="term" value="P:base-excision repair, AP site formation"/>
    <property type="evidence" value="ECO:0007669"/>
    <property type="project" value="TreeGrafter"/>
</dbReference>
<feature type="domain" description="HhH-GPD" evidence="11">
    <location>
        <begin position="62"/>
        <end position="232"/>
    </location>
</feature>
<dbReference type="PANTHER" id="PTHR10359:SF18">
    <property type="entry name" value="ENDONUCLEASE III"/>
    <property type="match status" value="1"/>
</dbReference>
<feature type="binding site" evidence="10">
    <location>
        <position position="241"/>
    </location>
    <ligand>
        <name>[4Fe-4S] cluster</name>
        <dbReference type="ChEBI" id="CHEBI:49883"/>
    </ligand>
</feature>
<evidence type="ECO:0000259" key="11">
    <source>
        <dbReference type="SMART" id="SM00478"/>
    </source>
</evidence>
<evidence type="ECO:0000256" key="9">
    <source>
        <dbReference type="ARBA" id="ARBA00023295"/>
    </source>
</evidence>
<proteinExistence type="inferred from homology"/>
<evidence type="ECO:0000256" key="8">
    <source>
        <dbReference type="ARBA" id="ARBA00023204"/>
    </source>
</evidence>
<dbReference type="Pfam" id="PF00730">
    <property type="entry name" value="HhH-GPD"/>
    <property type="match status" value="1"/>
</dbReference>
<dbReference type="GO" id="GO:0046872">
    <property type="term" value="F:metal ion binding"/>
    <property type="evidence" value="ECO:0007669"/>
    <property type="project" value="UniProtKB-KW"/>
</dbReference>
<protein>
    <recommendedName>
        <fullName evidence="10">Endonuclease III</fullName>
        <ecNumber evidence="10">4.2.99.18</ecNumber>
    </recommendedName>
    <alternativeName>
        <fullName evidence="10">DNA-(apurinic or apyrimidinic site) lyase</fullName>
    </alternativeName>
</protein>
<evidence type="ECO:0000256" key="6">
    <source>
        <dbReference type="ARBA" id="ARBA00023004"/>
    </source>
</evidence>
<keyword evidence="12" id="KW-0540">Nuclease</keyword>
<dbReference type="GO" id="GO:0019104">
    <property type="term" value="F:DNA N-glycosylase activity"/>
    <property type="evidence" value="ECO:0007669"/>
    <property type="project" value="UniProtKB-UniRule"/>
</dbReference>
<dbReference type="GO" id="GO:0051539">
    <property type="term" value="F:4 iron, 4 sulfur cluster binding"/>
    <property type="evidence" value="ECO:0007669"/>
    <property type="project" value="UniProtKB-UniRule"/>
</dbReference>
<evidence type="ECO:0000313" key="13">
    <source>
        <dbReference type="Proteomes" id="UP000231569"/>
    </source>
</evidence>
<keyword evidence="10" id="KW-0238">DNA-binding</keyword>
<keyword evidence="8 10" id="KW-0234">DNA repair</keyword>
<evidence type="ECO:0000256" key="5">
    <source>
        <dbReference type="ARBA" id="ARBA00022801"/>
    </source>
</evidence>
<comment type="caution">
    <text evidence="12">The sequence shown here is derived from an EMBL/GenBank/DDBJ whole genome shotgun (WGS) entry which is preliminary data.</text>
</comment>
<organism evidence="12 13">
    <name type="scientific">Candidatus Roizmanbacteria bacterium CG10_big_fil_rev_8_21_14_0_10_45_7</name>
    <dbReference type="NCBI Taxonomy" id="1974854"/>
    <lineage>
        <taxon>Bacteria</taxon>
        <taxon>Candidatus Roizmaniibacteriota</taxon>
    </lineage>
</organism>
<feature type="binding site" evidence="10">
    <location>
        <position position="244"/>
    </location>
    <ligand>
        <name>[4Fe-4S] cluster</name>
        <dbReference type="ChEBI" id="CHEBI:49883"/>
    </ligand>
</feature>
<keyword evidence="7 10" id="KW-0411">Iron-sulfur</keyword>
<accession>A0A2M8KUR7</accession>
<feature type="binding site" evidence="10">
    <location>
        <position position="234"/>
    </location>
    <ligand>
        <name>[4Fe-4S] cluster</name>
        <dbReference type="ChEBI" id="CHEBI:49883"/>
    </ligand>
</feature>
<dbReference type="Proteomes" id="UP000231569">
    <property type="component" value="Unassembled WGS sequence"/>
</dbReference>
<dbReference type="HAMAP" id="MF_00942">
    <property type="entry name" value="Nth"/>
    <property type="match status" value="1"/>
</dbReference>
<feature type="binding site" evidence="10">
    <location>
        <position position="250"/>
    </location>
    <ligand>
        <name>[4Fe-4S] cluster</name>
        <dbReference type="ChEBI" id="CHEBI:49883"/>
    </ligand>
</feature>
<dbReference type="SMART" id="SM00478">
    <property type="entry name" value="ENDO3c"/>
    <property type="match status" value="1"/>
</dbReference>
<dbReference type="GO" id="GO:0003677">
    <property type="term" value="F:DNA binding"/>
    <property type="evidence" value="ECO:0007669"/>
    <property type="project" value="UniProtKB-UniRule"/>
</dbReference>
<dbReference type="Gene3D" id="1.10.1670.10">
    <property type="entry name" value="Helix-hairpin-Helix base-excision DNA repair enzymes (C-terminal)"/>
    <property type="match status" value="1"/>
</dbReference>
<evidence type="ECO:0000313" key="12">
    <source>
        <dbReference type="EMBL" id="PJE63666.1"/>
    </source>
</evidence>
<gene>
    <name evidence="10" type="primary">nth</name>
    <name evidence="12" type="ORF">COU89_02160</name>
</gene>
<dbReference type="CDD" id="cd00056">
    <property type="entry name" value="ENDO3c"/>
    <property type="match status" value="1"/>
</dbReference>
<sequence length="256" mass="28965">MGIGNNGYIHDLMKSYCHYSILSLAPMPGNVSLIVDKLRTKYDPTIALHYTTPFELVIAVSLSAQCTDKKVNEVTQQFFPVLHGDPRALADMPIEAIEGYIRQTGFYRAKARNLQRMARALLEQFNGVVPDSMEKLIMLAGVARKSGNVILGELFNKSEGVVVDTHVKRITQRLRIVPLEQIGGKQKVYYEPNKLDYIRDASPEKIERELMRIVPKRLWNEFPHLLVKLGRDACIAQRPHCAVCILQPLCPVKRAV</sequence>
<comment type="catalytic activity">
    <reaction evidence="10">
        <text>2'-deoxyribonucleotide-(2'-deoxyribose 5'-phosphate)-2'-deoxyribonucleotide-DNA = a 3'-end 2'-deoxyribonucleotide-(2,3-dehydro-2,3-deoxyribose 5'-phosphate)-DNA + a 5'-end 5'-phospho-2'-deoxyribonucleoside-DNA + H(+)</text>
        <dbReference type="Rhea" id="RHEA:66592"/>
        <dbReference type="Rhea" id="RHEA-COMP:13180"/>
        <dbReference type="Rhea" id="RHEA-COMP:16897"/>
        <dbReference type="Rhea" id="RHEA-COMP:17067"/>
        <dbReference type="ChEBI" id="CHEBI:15378"/>
        <dbReference type="ChEBI" id="CHEBI:136412"/>
        <dbReference type="ChEBI" id="CHEBI:157695"/>
        <dbReference type="ChEBI" id="CHEBI:167181"/>
        <dbReference type="EC" id="4.2.99.18"/>
    </reaction>
</comment>
<dbReference type="GO" id="GO:0140078">
    <property type="term" value="F:class I DNA-(apurinic or apyrimidinic site) endonuclease activity"/>
    <property type="evidence" value="ECO:0007669"/>
    <property type="project" value="UniProtKB-EC"/>
</dbReference>
<dbReference type="PIRSF" id="PIRSF001435">
    <property type="entry name" value="Nth"/>
    <property type="match status" value="1"/>
</dbReference>
<dbReference type="PROSITE" id="PS01155">
    <property type="entry name" value="ENDONUCLEASE_III_2"/>
    <property type="match status" value="1"/>
</dbReference>
<dbReference type="InterPro" id="IPR011257">
    <property type="entry name" value="DNA_glycosylase"/>
</dbReference>
<evidence type="ECO:0000256" key="3">
    <source>
        <dbReference type="ARBA" id="ARBA00022723"/>
    </source>
</evidence>
<comment type="function">
    <text evidence="10">DNA repair enzyme that has both DNA N-glycosylase activity and AP-lyase activity. The DNA N-glycosylase activity releases various damaged pyrimidines from DNA by cleaving the N-glycosidic bond, leaving an AP (apurinic/apyrimidinic) site. The AP-lyase activity cleaves the phosphodiester bond 3' to the AP site by a beta-elimination, leaving a 3'-terminal unsaturated sugar and a product with a terminal 5'-phosphate.</text>
</comment>
<dbReference type="InterPro" id="IPR023170">
    <property type="entry name" value="HhH_base_excis_C"/>
</dbReference>
<dbReference type="AlphaFoldDB" id="A0A2M8KUR7"/>
<dbReference type="InterPro" id="IPR005759">
    <property type="entry name" value="Nth"/>
</dbReference>
<evidence type="ECO:0000256" key="10">
    <source>
        <dbReference type="HAMAP-Rule" id="MF_00942"/>
    </source>
</evidence>
<dbReference type="EC" id="4.2.99.18" evidence="10"/>
<evidence type="ECO:0000256" key="7">
    <source>
        <dbReference type="ARBA" id="ARBA00023014"/>
    </source>
</evidence>
<keyword evidence="4 10" id="KW-0227">DNA damage</keyword>
<keyword evidence="12" id="KW-0255">Endonuclease</keyword>
<evidence type="ECO:0000256" key="4">
    <source>
        <dbReference type="ARBA" id="ARBA00022763"/>
    </source>
</evidence>
<comment type="cofactor">
    <cofactor evidence="10">
        <name>[4Fe-4S] cluster</name>
        <dbReference type="ChEBI" id="CHEBI:49883"/>
    </cofactor>
    <text evidence="10">Binds 1 [4Fe-4S] cluster.</text>
</comment>
<evidence type="ECO:0000256" key="2">
    <source>
        <dbReference type="ARBA" id="ARBA00022485"/>
    </source>
</evidence>
<dbReference type="PANTHER" id="PTHR10359">
    <property type="entry name" value="A/G-SPECIFIC ADENINE GLYCOSYLASE/ENDONUCLEASE III"/>
    <property type="match status" value="1"/>
</dbReference>
<keyword evidence="9 10" id="KW-0326">Glycosidase</keyword>
<reference evidence="13" key="1">
    <citation type="submission" date="2017-09" db="EMBL/GenBank/DDBJ databases">
        <title>Depth-based differentiation of microbial function through sediment-hosted aquifers and enrichment of novel symbionts in the deep terrestrial subsurface.</title>
        <authorList>
            <person name="Probst A.J."/>
            <person name="Ladd B."/>
            <person name="Jarett J.K."/>
            <person name="Geller-Mcgrath D.E."/>
            <person name="Sieber C.M.K."/>
            <person name="Emerson J.B."/>
            <person name="Anantharaman K."/>
            <person name="Thomas B.C."/>
            <person name="Malmstrom R."/>
            <person name="Stieglmeier M."/>
            <person name="Klingl A."/>
            <person name="Woyke T."/>
            <person name="Ryan C.M."/>
            <person name="Banfield J.F."/>
        </authorList>
    </citation>
    <scope>NUCLEOTIDE SEQUENCE [LARGE SCALE GENOMIC DNA]</scope>
</reference>
<evidence type="ECO:0000256" key="1">
    <source>
        <dbReference type="ARBA" id="ARBA00008343"/>
    </source>
</evidence>
<keyword evidence="3 10" id="KW-0479">Metal-binding</keyword>
<dbReference type="InterPro" id="IPR003265">
    <property type="entry name" value="HhH-GPD_domain"/>
</dbReference>
<dbReference type="SUPFAM" id="SSF48150">
    <property type="entry name" value="DNA-glycosylase"/>
    <property type="match status" value="1"/>
</dbReference>
<keyword evidence="10" id="KW-0456">Lyase</keyword>